<dbReference type="InterPro" id="IPR006786">
    <property type="entry name" value="Pinin_SDK_MemA"/>
</dbReference>
<keyword evidence="4" id="KW-0805">Transcription regulation</keyword>
<protein>
    <recommendedName>
        <fullName evidence="9">Pinin/SDK/MemA protein domain-containing protein</fullName>
    </recommendedName>
</protein>
<evidence type="ECO:0000256" key="7">
    <source>
        <dbReference type="ARBA" id="ARBA00023242"/>
    </source>
</evidence>
<sequence>MELDDNETEGVKKDAEVEGQADGSAAVEGGERWGSSNGGFRRDGNQRLSRRMELDMPLPEPLPREFPKDEDPSLVKRNKRMLGKLLVGTLEKFQQEDKKMSNTEAYMRRSETQRKQAVAGLSAYPGLTLVASTLSSFPHDATGFPTATSPSPIVVAGAQGDYEGGSDEGQDGKGDSMDGEEVMDSAICSCSNSTDDNGAEPVPQTLPLPVDEEGAEPEEEGYVGSGNRDQEGKDNDEDVALPTMGMAVTALVTMVLRL</sequence>
<evidence type="ECO:0000256" key="6">
    <source>
        <dbReference type="ARBA" id="ARBA00023187"/>
    </source>
</evidence>
<evidence type="ECO:0000256" key="5">
    <source>
        <dbReference type="ARBA" id="ARBA00023163"/>
    </source>
</evidence>
<evidence type="ECO:0000313" key="10">
    <source>
        <dbReference type="EMBL" id="KAG8062239.1"/>
    </source>
</evidence>
<dbReference type="GO" id="GO:0071013">
    <property type="term" value="C:catalytic step 2 spliceosome"/>
    <property type="evidence" value="ECO:0007669"/>
    <property type="project" value="TreeGrafter"/>
</dbReference>
<dbReference type="PANTHER" id="PTHR12707">
    <property type="entry name" value="PINN"/>
    <property type="match status" value="1"/>
</dbReference>
<comment type="subcellular location">
    <subcellularLocation>
        <location evidence="1">Nucleus</location>
    </subcellularLocation>
</comment>
<keyword evidence="5" id="KW-0804">Transcription</keyword>
<organism evidence="10 11">
    <name type="scientific">Zizania palustris</name>
    <name type="common">Northern wild rice</name>
    <dbReference type="NCBI Taxonomy" id="103762"/>
    <lineage>
        <taxon>Eukaryota</taxon>
        <taxon>Viridiplantae</taxon>
        <taxon>Streptophyta</taxon>
        <taxon>Embryophyta</taxon>
        <taxon>Tracheophyta</taxon>
        <taxon>Spermatophyta</taxon>
        <taxon>Magnoliopsida</taxon>
        <taxon>Liliopsida</taxon>
        <taxon>Poales</taxon>
        <taxon>Poaceae</taxon>
        <taxon>BOP clade</taxon>
        <taxon>Oryzoideae</taxon>
        <taxon>Oryzeae</taxon>
        <taxon>Zizaniinae</taxon>
        <taxon>Zizania</taxon>
    </lineage>
</organism>
<reference evidence="10" key="1">
    <citation type="journal article" date="2021" name="bioRxiv">
        <title>Whole Genome Assembly and Annotation of Northern Wild Rice, Zizania palustris L., Supports a Whole Genome Duplication in the Zizania Genus.</title>
        <authorList>
            <person name="Haas M."/>
            <person name="Kono T."/>
            <person name="Macchietto M."/>
            <person name="Millas R."/>
            <person name="McGilp L."/>
            <person name="Shao M."/>
            <person name="Duquette J."/>
            <person name="Hirsch C.N."/>
            <person name="Kimball J."/>
        </authorList>
    </citation>
    <scope>NUCLEOTIDE SEQUENCE</scope>
    <source>
        <tissue evidence="10">Fresh leaf tissue</tissue>
    </source>
</reference>
<comment type="similarity">
    <text evidence="2">Belongs to the pinin family.</text>
</comment>
<proteinExistence type="inferred from homology"/>
<gene>
    <name evidence="10" type="ORF">GUJ93_ZPchr0003g16504</name>
</gene>
<dbReference type="OrthoDB" id="330772at2759"/>
<evidence type="ECO:0000256" key="1">
    <source>
        <dbReference type="ARBA" id="ARBA00004123"/>
    </source>
</evidence>
<feature type="compositionally biased region" description="Acidic residues" evidence="8">
    <location>
        <begin position="210"/>
        <end position="221"/>
    </location>
</feature>
<keyword evidence="11" id="KW-1185">Reference proteome</keyword>
<keyword evidence="3" id="KW-0507">mRNA processing</keyword>
<dbReference type="Pfam" id="PF04696">
    <property type="entry name" value="Pinin_SDK_memA"/>
    <property type="match status" value="1"/>
</dbReference>
<dbReference type="InterPro" id="IPR039853">
    <property type="entry name" value="Pinin"/>
</dbReference>
<accession>A0A8J5VXE9</accession>
<evidence type="ECO:0000256" key="4">
    <source>
        <dbReference type="ARBA" id="ARBA00023015"/>
    </source>
</evidence>
<dbReference type="AlphaFoldDB" id="A0A8J5VXE9"/>
<reference evidence="10" key="2">
    <citation type="submission" date="2021-02" db="EMBL/GenBank/DDBJ databases">
        <authorList>
            <person name="Kimball J.A."/>
            <person name="Haas M.W."/>
            <person name="Macchietto M."/>
            <person name="Kono T."/>
            <person name="Duquette J."/>
            <person name="Shao M."/>
        </authorList>
    </citation>
    <scope>NUCLEOTIDE SEQUENCE</scope>
    <source>
        <tissue evidence="10">Fresh leaf tissue</tissue>
    </source>
</reference>
<feature type="region of interest" description="Disordered" evidence="8">
    <location>
        <begin position="1"/>
        <end position="74"/>
    </location>
</feature>
<evidence type="ECO:0000256" key="3">
    <source>
        <dbReference type="ARBA" id="ARBA00022664"/>
    </source>
</evidence>
<keyword evidence="6" id="KW-0508">mRNA splicing</keyword>
<dbReference type="Proteomes" id="UP000729402">
    <property type="component" value="Unassembled WGS sequence"/>
</dbReference>
<feature type="domain" description="Pinin/SDK/MemA protein" evidence="9">
    <location>
        <begin position="75"/>
        <end position="117"/>
    </location>
</feature>
<dbReference type="PANTHER" id="PTHR12707:SF0">
    <property type="entry name" value="PININ"/>
    <property type="match status" value="1"/>
</dbReference>
<evidence type="ECO:0000259" key="9">
    <source>
        <dbReference type="Pfam" id="PF04696"/>
    </source>
</evidence>
<feature type="region of interest" description="Disordered" evidence="8">
    <location>
        <begin position="144"/>
        <end position="241"/>
    </location>
</feature>
<feature type="compositionally biased region" description="Basic and acidic residues" evidence="8">
    <location>
        <begin position="40"/>
        <end position="54"/>
    </location>
</feature>
<dbReference type="GO" id="GO:0008380">
    <property type="term" value="P:RNA splicing"/>
    <property type="evidence" value="ECO:0007669"/>
    <property type="project" value="UniProtKB-KW"/>
</dbReference>
<dbReference type="EMBL" id="JAAALK010000286">
    <property type="protein sequence ID" value="KAG8062239.1"/>
    <property type="molecule type" value="Genomic_DNA"/>
</dbReference>
<evidence type="ECO:0000313" key="11">
    <source>
        <dbReference type="Proteomes" id="UP000729402"/>
    </source>
</evidence>
<name>A0A8J5VXE9_ZIZPA</name>
<dbReference type="GO" id="GO:0006397">
    <property type="term" value="P:mRNA processing"/>
    <property type="evidence" value="ECO:0007669"/>
    <property type="project" value="UniProtKB-KW"/>
</dbReference>
<evidence type="ECO:0000256" key="2">
    <source>
        <dbReference type="ARBA" id="ARBA00010386"/>
    </source>
</evidence>
<keyword evidence="7" id="KW-0539">Nucleus</keyword>
<feature type="compositionally biased region" description="Basic and acidic residues" evidence="8">
    <location>
        <begin position="62"/>
        <end position="74"/>
    </location>
</feature>
<evidence type="ECO:0000256" key="8">
    <source>
        <dbReference type="SAM" id="MobiDB-lite"/>
    </source>
</evidence>
<comment type="caution">
    <text evidence="10">The sequence shown here is derived from an EMBL/GenBank/DDBJ whole genome shotgun (WGS) entry which is preliminary data.</text>
</comment>